<dbReference type="GO" id="GO:0042393">
    <property type="term" value="F:histone binding"/>
    <property type="evidence" value="ECO:0007669"/>
    <property type="project" value="TreeGrafter"/>
</dbReference>
<dbReference type="PANTHER" id="PTHR13468:SF22">
    <property type="entry name" value="DEK DOMAIN-CONTAINING CHROMATIN-ASSOCIATED PROTEIN 3"/>
    <property type="match status" value="1"/>
</dbReference>
<dbReference type="AlphaFoldDB" id="A0AA35YLC6"/>
<sequence length="254" mass="29681">MHLRFRSSSNEPRFINTFTFDGKEDSPTFVMEKQKLKVKEKLDKYNKEKLLEFCDMFDMPIGKTSKKMEDVVIKLIDFMLKPHVTNSELLSEKEQHPEHVQHLVLVGPAGFTSEVDHKSKWLTKSRVTWKGVVMSHLWESNFTPMKVLSLDVWNFMMELMIHKVTALAIHNPTSAMMHHAGHRFHEVFQMKHGDYSDLPAAKISELMKSNSLDVISLILFVPCEFINIHILHLYNFRIFYCLDCPYIVASKHSK</sequence>
<evidence type="ECO:0000313" key="2">
    <source>
        <dbReference type="Proteomes" id="UP001177003"/>
    </source>
</evidence>
<dbReference type="GO" id="GO:0006325">
    <property type="term" value="P:chromatin organization"/>
    <property type="evidence" value="ECO:0007669"/>
    <property type="project" value="InterPro"/>
</dbReference>
<evidence type="ECO:0000313" key="1">
    <source>
        <dbReference type="EMBL" id="CAI9276173.1"/>
    </source>
</evidence>
<dbReference type="PANTHER" id="PTHR13468">
    <property type="entry name" value="DEK PROTEIN"/>
    <property type="match status" value="1"/>
</dbReference>
<reference evidence="1" key="1">
    <citation type="submission" date="2023-04" db="EMBL/GenBank/DDBJ databases">
        <authorList>
            <person name="Vijverberg K."/>
            <person name="Xiong W."/>
            <person name="Schranz E."/>
        </authorList>
    </citation>
    <scope>NUCLEOTIDE SEQUENCE</scope>
</reference>
<name>A0AA35YLC6_LACSI</name>
<gene>
    <name evidence="1" type="ORF">LSALG_LOCUS16167</name>
</gene>
<organism evidence="1 2">
    <name type="scientific">Lactuca saligna</name>
    <name type="common">Willowleaf lettuce</name>
    <dbReference type="NCBI Taxonomy" id="75948"/>
    <lineage>
        <taxon>Eukaryota</taxon>
        <taxon>Viridiplantae</taxon>
        <taxon>Streptophyta</taxon>
        <taxon>Embryophyta</taxon>
        <taxon>Tracheophyta</taxon>
        <taxon>Spermatophyta</taxon>
        <taxon>Magnoliopsida</taxon>
        <taxon>eudicotyledons</taxon>
        <taxon>Gunneridae</taxon>
        <taxon>Pentapetalae</taxon>
        <taxon>asterids</taxon>
        <taxon>campanulids</taxon>
        <taxon>Asterales</taxon>
        <taxon>Asteraceae</taxon>
        <taxon>Cichorioideae</taxon>
        <taxon>Cichorieae</taxon>
        <taxon>Lactucinae</taxon>
        <taxon>Lactuca</taxon>
    </lineage>
</organism>
<proteinExistence type="predicted"/>
<protein>
    <submittedName>
        <fullName evidence="1">Uncharacterized protein</fullName>
    </submittedName>
</protein>
<keyword evidence="2" id="KW-1185">Reference proteome</keyword>
<dbReference type="GO" id="GO:0005634">
    <property type="term" value="C:nucleus"/>
    <property type="evidence" value="ECO:0007669"/>
    <property type="project" value="TreeGrafter"/>
</dbReference>
<dbReference type="EMBL" id="OX465079">
    <property type="protein sequence ID" value="CAI9276173.1"/>
    <property type="molecule type" value="Genomic_DNA"/>
</dbReference>
<accession>A0AA35YLC6</accession>
<dbReference type="GO" id="GO:2000779">
    <property type="term" value="P:regulation of double-strand break repair"/>
    <property type="evidence" value="ECO:0007669"/>
    <property type="project" value="TreeGrafter"/>
</dbReference>
<dbReference type="GO" id="GO:0003677">
    <property type="term" value="F:DNA binding"/>
    <property type="evidence" value="ECO:0007669"/>
    <property type="project" value="InterPro"/>
</dbReference>
<dbReference type="InterPro" id="IPR044198">
    <property type="entry name" value="DEK"/>
</dbReference>
<dbReference type="Proteomes" id="UP001177003">
    <property type="component" value="Chromosome 3"/>
</dbReference>